<dbReference type="HOGENOM" id="CLU_020639_0_1_1"/>
<organism evidence="7 8">
    <name type="scientific">[Torrubiella] hemipterigena</name>
    <dbReference type="NCBI Taxonomy" id="1531966"/>
    <lineage>
        <taxon>Eukaryota</taxon>
        <taxon>Fungi</taxon>
        <taxon>Dikarya</taxon>
        <taxon>Ascomycota</taxon>
        <taxon>Pezizomycotina</taxon>
        <taxon>Sordariomycetes</taxon>
        <taxon>Hypocreomycetidae</taxon>
        <taxon>Hypocreales</taxon>
        <taxon>Clavicipitaceae</taxon>
        <taxon>Clavicipitaceae incertae sedis</taxon>
        <taxon>'Torrubiella' clade</taxon>
    </lineage>
</organism>
<gene>
    <name evidence="7" type="ORF">VHEMI06317</name>
</gene>
<feature type="binding site" evidence="5">
    <location>
        <begin position="357"/>
        <end position="358"/>
    </location>
    <ligand>
        <name>FMN</name>
        <dbReference type="ChEBI" id="CHEBI:58210"/>
    </ligand>
</feature>
<reference evidence="7 8" key="1">
    <citation type="journal article" date="2015" name="Genome Announc.">
        <title>Draft Genome Sequence and Gene Annotation of the Entomopathogenic Fungus Verticillium hemipterigenum.</title>
        <authorList>
            <person name="Horn F."/>
            <person name="Habel A."/>
            <person name="Scharf D.H."/>
            <person name="Dworschak J."/>
            <person name="Brakhage A.A."/>
            <person name="Guthke R."/>
            <person name="Hertweck C."/>
            <person name="Linde J."/>
        </authorList>
    </citation>
    <scope>NUCLEOTIDE SEQUENCE [LARGE SCALE GENOMIC DNA]</scope>
</reference>
<feature type="domain" description="FMN hydroxy acid dehydrogenase" evidence="6">
    <location>
        <begin position="33"/>
        <end position="408"/>
    </location>
</feature>
<dbReference type="InterPro" id="IPR012133">
    <property type="entry name" value="Alpha-hydoxy_acid_DH_FMN"/>
</dbReference>
<dbReference type="Proteomes" id="UP000039046">
    <property type="component" value="Unassembled WGS sequence"/>
</dbReference>
<dbReference type="InterPro" id="IPR037396">
    <property type="entry name" value="FMN_HAD"/>
</dbReference>
<feature type="binding site" evidence="5">
    <location>
        <position position="303"/>
    </location>
    <ligand>
        <name>glyoxylate</name>
        <dbReference type="ChEBI" id="CHEBI:36655"/>
    </ligand>
</feature>
<comment type="cofactor">
    <cofactor evidence="1">
        <name>FMN</name>
        <dbReference type="ChEBI" id="CHEBI:58210"/>
    </cofactor>
</comment>
<keyword evidence="2" id="KW-0560">Oxidoreductase</keyword>
<dbReference type="InterPro" id="IPR013785">
    <property type="entry name" value="Aldolase_TIM"/>
</dbReference>
<dbReference type="PANTHER" id="PTHR10578">
    <property type="entry name" value="S -2-HYDROXY-ACID OXIDASE-RELATED"/>
    <property type="match status" value="1"/>
</dbReference>
<evidence type="ECO:0000256" key="4">
    <source>
        <dbReference type="PIRSR" id="PIRSR000138-1"/>
    </source>
</evidence>
<protein>
    <recommendedName>
        <fullName evidence="6">FMN hydroxy acid dehydrogenase domain-containing protein</fullName>
    </recommendedName>
</protein>
<feature type="binding site" evidence="5">
    <location>
        <position position="279"/>
    </location>
    <ligand>
        <name>FMN</name>
        <dbReference type="ChEBI" id="CHEBI:58210"/>
    </ligand>
</feature>
<feature type="binding site" evidence="5">
    <location>
        <position position="163"/>
    </location>
    <ligand>
        <name>FMN</name>
        <dbReference type="ChEBI" id="CHEBI:58210"/>
    </ligand>
</feature>
<dbReference type="EMBL" id="CDHN01000003">
    <property type="protein sequence ID" value="CEJ90538.1"/>
    <property type="molecule type" value="Genomic_DNA"/>
</dbReference>
<dbReference type="PROSITE" id="PS51349">
    <property type="entry name" value="FMN_HYDROXY_ACID_DH_2"/>
    <property type="match status" value="1"/>
</dbReference>
<feature type="binding site" evidence="5">
    <location>
        <position position="59"/>
    </location>
    <ligand>
        <name>glyoxylate</name>
        <dbReference type="ChEBI" id="CHEBI:36655"/>
    </ligand>
</feature>
<feature type="binding site" evidence="5">
    <location>
        <position position="141"/>
    </location>
    <ligand>
        <name>FMN</name>
        <dbReference type="ChEBI" id="CHEBI:58210"/>
    </ligand>
</feature>
<dbReference type="GO" id="GO:0010181">
    <property type="term" value="F:FMN binding"/>
    <property type="evidence" value="ECO:0007669"/>
    <property type="project" value="InterPro"/>
</dbReference>
<evidence type="ECO:0000256" key="5">
    <source>
        <dbReference type="PIRSR" id="PIRSR000138-2"/>
    </source>
</evidence>
<dbReference type="STRING" id="1531966.A0A0A1TJ38"/>
<dbReference type="PROSITE" id="PS00557">
    <property type="entry name" value="FMN_HYDROXY_ACID_DH_1"/>
    <property type="match status" value="1"/>
</dbReference>
<feature type="active site" description="Proton acceptor" evidence="4">
    <location>
        <position position="303"/>
    </location>
</feature>
<evidence type="ECO:0000259" key="6">
    <source>
        <dbReference type="PROSITE" id="PS51349"/>
    </source>
</evidence>
<dbReference type="OrthoDB" id="25826at2759"/>
<feature type="binding site" evidence="5">
    <location>
        <position position="200"/>
    </location>
    <ligand>
        <name>glyoxylate</name>
        <dbReference type="ChEBI" id="CHEBI:36655"/>
    </ligand>
</feature>
<dbReference type="Gene3D" id="3.20.20.70">
    <property type="entry name" value="Aldolase class I"/>
    <property type="match status" value="1"/>
</dbReference>
<dbReference type="GO" id="GO:0016491">
    <property type="term" value="F:oxidoreductase activity"/>
    <property type="evidence" value="ECO:0007669"/>
    <property type="project" value="UniProtKB-KW"/>
</dbReference>
<keyword evidence="8" id="KW-1185">Reference proteome</keyword>
<evidence type="ECO:0000256" key="1">
    <source>
        <dbReference type="ARBA" id="ARBA00001917"/>
    </source>
</evidence>
<name>A0A0A1TJ38_9HYPO</name>
<sequence length="416" mass="45435">MSPGDESATESNGPAPYADYMAQILREGILMGNKPVVTTNPNKLQAQALEKMKKDGYNYVYLGCSESATMDANRLAFRRWNLIPRIFKPTTPRDMSVTLFGHKYRSCVFMAPLGCQGIMHDDKEIGVAQACAALDVPFTMSTSSTSNIEELATAVPDSPKWFQLYWPSDEEILASIVKRVKDNGFHTLVVTLDTWSMAWRSSDLDTASTPFLVGIGNEVAFHDPVFRRKFAEKYDGDTPEENKTMAGIYWCEQIFPGVSKSWEDLKILRKYWTGPLVIKGLMSVYDARLAVEHGVDGIIISNHGGRQMDGGAGTLDVLPEIVEAVGSQTAVMIDSGFRTGADIVKALALGAKAVFVGRPVVYGLGINGKEGAQAVLAGLLADADLTMGTVGAQKVSELNRTMMMESRHTVDVRSNL</sequence>
<keyword evidence="5" id="KW-0285">Flavoprotein</keyword>
<feature type="binding site" evidence="5">
    <location>
        <position position="191"/>
    </location>
    <ligand>
        <name>FMN</name>
        <dbReference type="ChEBI" id="CHEBI:58210"/>
    </ligand>
</feature>
<feature type="binding site" evidence="5">
    <location>
        <position position="301"/>
    </location>
    <ligand>
        <name>FMN</name>
        <dbReference type="ChEBI" id="CHEBI:58210"/>
    </ligand>
</feature>
<evidence type="ECO:0000256" key="3">
    <source>
        <dbReference type="ARBA" id="ARBA00024042"/>
    </source>
</evidence>
<proteinExistence type="inferred from homology"/>
<dbReference type="PIRSF" id="PIRSF000138">
    <property type="entry name" value="Al-hdrx_acd_dh"/>
    <property type="match status" value="1"/>
</dbReference>
<feature type="binding site" evidence="5">
    <location>
        <position position="306"/>
    </location>
    <ligand>
        <name>glyoxylate</name>
        <dbReference type="ChEBI" id="CHEBI:36655"/>
    </ligand>
</feature>
<accession>A0A0A1TJ38</accession>
<dbReference type="SUPFAM" id="SSF51395">
    <property type="entry name" value="FMN-linked oxidoreductases"/>
    <property type="match status" value="1"/>
</dbReference>
<feature type="binding site" evidence="5">
    <location>
        <position position="165"/>
    </location>
    <ligand>
        <name>glyoxylate</name>
        <dbReference type="ChEBI" id="CHEBI:36655"/>
    </ligand>
</feature>
<dbReference type="AlphaFoldDB" id="A0A0A1TJ38"/>
<evidence type="ECO:0000313" key="8">
    <source>
        <dbReference type="Proteomes" id="UP000039046"/>
    </source>
</evidence>
<keyword evidence="5" id="KW-0288">FMN</keyword>
<dbReference type="InterPro" id="IPR008259">
    <property type="entry name" value="FMN_hydac_DH_AS"/>
</dbReference>
<feature type="binding site" evidence="5">
    <location>
        <begin position="334"/>
        <end position="338"/>
    </location>
    <ligand>
        <name>FMN</name>
        <dbReference type="ChEBI" id="CHEBI:58210"/>
    </ligand>
</feature>
<dbReference type="InterPro" id="IPR000262">
    <property type="entry name" value="FMN-dep_DH"/>
</dbReference>
<evidence type="ECO:0000256" key="2">
    <source>
        <dbReference type="ARBA" id="ARBA00023002"/>
    </source>
</evidence>
<feature type="binding site" evidence="5">
    <location>
        <begin position="112"/>
        <end position="114"/>
    </location>
    <ligand>
        <name>FMN</name>
        <dbReference type="ChEBI" id="CHEBI:58210"/>
    </ligand>
</feature>
<evidence type="ECO:0000313" key="7">
    <source>
        <dbReference type="EMBL" id="CEJ90538.1"/>
    </source>
</evidence>
<comment type="similarity">
    <text evidence="3">Belongs to the FMN-dependent alpha-hydroxy acid dehydrogenase family.</text>
</comment>
<dbReference type="Pfam" id="PF01070">
    <property type="entry name" value="FMN_dh"/>
    <property type="match status" value="1"/>
</dbReference>
<dbReference type="PANTHER" id="PTHR10578:SF86">
    <property type="entry name" value="DEPENDENT DEHYDROGENASE, PUTATIVE (AFU_ORTHOLOGUE AFUA_6G02720)-RELATED"/>
    <property type="match status" value="1"/>
</dbReference>